<dbReference type="EC" id="6.5.1.1" evidence="15"/>
<evidence type="ECO:0000256" key="14">
    <source>
        <dbReference type="ARBA" id="ARBA00034003"/>
    </source>
</evidence>
<dbReference type="FunFam" id="3.40.50.10190:FF:000044">
    <property type="entry name" value="DNA ligase"/>
    <property type="match status" value="1"/>
</dbReference>
<dbReference type="Pfam" id="PF01068">
    <property type="entry name" value="DNA_ligase_A_M"/>
    <property type="match status" value="1"/>
</dbReference>
<dbReference type="FunFam" id="3.30.470.30:FF:000008">
    <property type="entry name" value="DNA ligase"/>
    <property type="match status" value="1"/>
</dbReference>
<dbReference type="InterPro" id="IPR012308">
    <property type="entry name" value="DNA_ligase_ATP-dep_N"/>
</dbReference>
<dbReference type="Gene3D" id="1.10.3260.10">
    <property type="entry name" value="DNA ligase, ATP-dependent, N-terminal domain"/>
    <property type="match status" value="1"/>
</dbReference>
<evidence type="ECO:0000256" key="4">
    <source>
        <dbReference type="ARBA" id="ARBA00022598"/>
    </source>
</evidence>
<dbReference type="SUPFAM" id="SSF50249">
    <property type="entry name" value="Nucleic acid-binding proteins"/>
    <property type="match status" value="1"/>
</dbReference>
<dbReference type="Gene3D" id="3.30.470.30">
    <property type="entry name" value="DNA ligase/mRNA capping enzyme"/>
    <property type="match status" value="1"/>
</dbReference>
<evidence type="ECO:0000313" key="19">
    <source>
        <dbReference type="EnsemblMetazoa" id="G837.1:cds"/>
    </source>
</evidence>
<keyword evidence="13" id="KW-0539">Nucleus</keyword>
<dbReference type="AlphaFoldDB" id="A0A8W8NZ34"/>
<dbReference type="EnsemblMetazoa" id="G837.1">
    <property type="protein sequence ID" value="G837.1:cds"/>
    <property type="gene ID" value="G837"/>
</dbReference>
<dbReference type="Gene3D" id="2.40.50.140">
    <property type="entry name" value="Nucleic acid-binding proteins"/>
    <property type="match status" value="1"/>
</dbReference>
<dbReference type="PROSITE" id="PS50172">
    <property type="entry name" value="BRCT"/>
    <property type="match status" value="2"/>
</dbReference>
<keyword evidence="12 15" id="KW-0234">DNA repair</keyword>
<keyword evidence="4 15" id="KW-0436">Ligase</keyword>
<dbReference type="InterPro" id="IPR029710">
    <property type="entry name" value="LIG4"/>
</dbReference>
<evidence type="ECO:0000256" key="12">
    <source>
        <dbReference type="ARBA" id="ARBA00023204"/>
    </source>
</evidence>
<protein>
    <recommendedName>
        <fullName evidence="15">DNA ligase</fullName>
        <ecNumber evidence="15">6.5.1.1</ecNumber>
    </recommendedName>
</protein>
<reference evidence="19" key="1">
    <citation type="submission" date="2022-08" db="UniProtKB">
        <authorList>
            <consortium name="EnsemblMetazoa"/>
        </authorList>
    </citation>
    <scope>IDENTIFICATION</scope>
    <source>
        <strain evidence="19">05x7-T-G4-1.051#20</strain>
    </source>
</reference>
<dbReference type="OMA" id="EGIMIKH"/>
<evidence type="ECO:0000256" key="7">
    <source>
        <dbReference type="ARBA" id="ARBA00022741"/>
    </source>
</evidence>
<dbReference type="SUPFAM" id="SSF56091">
    <property type="entry name" value="DNA ligase/mRNA capping enzyme, catalytic domain"/>
    <property type="match status" value="1"/>
</dbReference>
<accession>A0A8W8NZ34</accession>
<dbReference type="GO" id="GO:0006310">
    <property type="term" value="P:DNA recombination"/>
    <property type="evidence" value="ECO:0007669"/>
    <property type="project" value="UniProtKB-KW"/>
</dbReference>
<keyword evidence="20" id="KW-1185">Reference proteome</keyword>
<dbReference type="GO" id="GO:0032807">
    <property type="term" value="C:DNA ligase IV complex"/>
    <property type="evidence" value="ECO:0007669"/>
    <property type="project" value="TreeGrafter"/>
</dbReference>
<dbReference type="Gene3D" id="3.40.50.10190">
    <property type="entry name" value="BRCT domain"/>
    <property type="match status" value="2"/>
</dbReference>
<dbReference type="InterPro" id="IPR012310">
    <property type="entry name" value="DNA_ligase_ATP-dep_cent"/>
</dbReference>
<evidence type="ECO:0000256" key="13">
    <source>
        <dbReference type="ARBA" id="ARBA00023242"/>
    </source>
</evidence>
<dbReference type="PANTHER" id="PTHR45997:SF1">
    <property type="entry name" value="DNA LIGASE 4"/>
    <property type="match status" value="1"/>
</dbReference>
<dbReference type="GO" id="GO:0006303">
    <property type="term" value="P:double-strand break repair via nonhomologous end joining"/>
    <property type="evidence" value="ECO:0007669"/>
    <property type="project" value="TreeGrafter"/>
</dbReference>
<evidence type="ECO:0000256" key="9">
    <source>
        <dbReference type="ARBA" id="ARBA00022840"/>
    </source>
</evidence>
<dbReference type="EnsemblMetazoa" id="G837.2">
    <property type="protein sequence ID" value="G837.2:cds"/>
    <property type="gene ID" value="G837"/>
</dbReference>
<feature type="domain" description="ATP-dependent DNA ligase family profile" evidence="17">
    <location>
        <begin position="358"/>
        <end position="492"/>
    </location>
</feature>
<dbReference type="OrthoDB" id="151490at2759"/>
<feature type="domain" description="BRCT" evidence="18">
    <location>
        <begin position="659"/>
        <end position="748"/>
    </location>
</feature>
<dbReference type="Pfam" id="PF00533">
    <property type="entry name" value="BRCT"/>
    <property type="match status" value="2"/>
</dbReference>
<dbReference type="Proteomes" id="UP000005408">
    <property type="component" value="Unassembled WGS sequence"/>
</dbReference>
<dbReference type="CDD" id="cd07903">
    <property type="entry name" value="Adenylation_DNA_ligase_IV"/>
    <property type="match status" value="1"/>
</dbReference>
<dbReference type="GO" id="GO:0005524">
    <property type="term" value="F:ATP binding"/>
    <property type="evidence" value="ECO:0007669"/>
    <property type="project" value="UniProtKB-KW"/>
</dbReference>
<proteinExistence type="inferred from homology"/>
<dbReference type="SUPFAM" id="SSF52113">
    <property type="entry name" value="BRCT domain"/>
    <property type="match status" value="2"/>
</dbReference>
<dbReference type="InterPro" id="IPR036599">
    <property type="entry name" value="DNA_ligase_N_sf"/>
</dbReference>
<evidence type="ECO:0000256" key="8">
    <source>
        <dbReference type="ARBA" id="ARBA00022763"/>
    </source>
</evidence>
<keyword evidence="6" id="KW-0677">Repeat</keyword>
<keyword evidence="10" id="KW-0460">Magnesium</keyword>
<dbReference type="GO" id="GO:0046872">
    <property type="term" value="F:metal ion binding"/>
    <property type="evidence" value="ECO:0007669"/>
    <property type="project" value="UniProtKB-KW"/>
</dbReference>
<keyword evidence="5" id="KW-0479">Metal-binding</keyword>
<evidence type="ECO:0000259" key="18">
    <source>
        <dbReference type="PROSITE" id="PS50172"/>
    </source>
</evidence>
<evidence type="ECO:0000256" key="15">
    <source>
        <dbReference type="RuleBase" id="RU000617"/>
    </source>
</evidence>
<evidence type="ECO:0000259" key="17">
    <source>
        <dbReference type="PROSITE" id="PS50160"/>
    </source>
</evidence>
<dbReference type="GO" id="GO:0003677">
    <property type="term" value="F:DNA binding"/>
    <property type="evidence" value="ECO:0007669"/>
    <property type="project" value="InterPro"/>
</dbReference>
<dbReference type="PROSITE" id="PS00697">
    <property type="entry name" value="DNA_LIGASE_A1"/>
    <property type="match status" value="1"/>
</dbReference>
<organism evidence="19 20">
    <name type="scientific">Magallana gigas</name>
    <name type="common">Pacific oyster</name>
    <name type="synonym">Crassostrea gigas</name>
    <dbReference type="NCBI Taxonomy" id="29159"/>
    <lineage>
        <taxon>Eukaryota</taxon>
        <taxon>Metazoa</taxon>
        <taxon>Spiralia</taxon>
        <taxon>Lophotrochozoa</taxon>
        <taxon>Mollusca</taxon>
        <taxon>Bivalvia</taxon>
        <taxon>Autobranchia</taxon>
        <taxon>Pteriomorphia</taxon>
        <taxon>Ostreida</taxon>
        <taxon>Ostreoidea</taxon>
        <taxon>Ostreidae</taxon>
        <taxon>Magallana</taxon>
    </lineage>
</organism>
<name>A0A8W8NZ34_MAGGI</name>
<dbReference type="CDD" id="cd17722">
    <property type="entry name" value="BRCT_DNA_ligase_IV_rpt1"/>
    <property type="match status" value="1"/>
</dbReference>
<comment type="cofactor">
    <cofactor evidence="1">
        <name>Mg(2+)</name>
        <dbReference type="ChEBI" id="CHEBI:18420"/>
    </cofactor>
</comment>
<dbReference type="CDD" id="cd07968">
    <property type="entry name" value="OBF_DNA_ligase_IV"/>
    <property type="match status" value="1"/>
</dbReference>
<dbReference type="FunFam" id="3.40.50.10190:FF:000027">
    <property type="entry name" value="DNA ligase"/>
    <property type="match status" value="1"/>
</dbReference>
<dbReference type="PROSITE" id="PS50160">
    <property type="entry name" value="DNA_LIGASE_A3"/>
    <property type="match status" value="1"/>
</dbReference>
<comment type="similarity">
    <text evidence="3 16">Belongs to the ATP-dependent DNA ligase family.</text>
</comment>
<keyword evidence="11 15" id="KW-0233">DNA recombination</keyword>
<dbReference type="GO" id="GO:0071897">
    <property type="term" value="P:DNA biosynthetic process"/>
    <property type="evidence" value="ECO:0007669"/>
    <property type="project" value="InterPro"/>
</dbReference>
<dbReference type="SMART" id="SM00292">
    <property type="entry name" value="BRCT"/>
    <property type="match status" value="2"/>
</dbReference>
<dbReference type="InterPro" id="IPR036420">
    <property type="entry name" value="BRCT_dom_sf"/>
</dbReference>
<evidence type="ECO:0000256" key="2">
    <source>
        <dbReference type="ARBA" id="ARBA00004123"/>
    </source>
</evidence>
<dbReference type="GO" id="GO:0006297">
    <property type="term" value="P:nucleotide-excision repair, DNA gap filling"/>
    <property type="evidence" value="ECO:0007669"/>
    <property type="project" value="TreeGrafter"/>
</dbReference>
<dbReference type="CDD" id="cd17717">
    <property type="entry name" value="BRCT_DNA_ligase_IV_rpt2"/>
    <property type="match status" value="1"/>
</dbReference>
<sequence>MDEEDVDTKPELTVASQVSFAELCGLLEKISKTHGNEKKKAVLGTFVEKWREFHQELHKDNPDTTDSFYAAMRLLVPQLEKQRAAYGIKEHMLAKLLIEVLCLGKDSADSNRLLNFKAPKAAKGDAGDFAAVAYFVLKNRCPEKGTLTIQEVNNCLDGIATNNAAKKKDLVRKNILKLLTNMSAIELKWLIRMIVKELKVGLSQTSVFSVYHPDAEEFYNVNNNLEKVCRMLRDKSVRVHEIGIEIFSPFTPMLGERAAPDQVEKLMDGKPYIIETKFDGERILLHKQEGEYKYFSRSGNEYTSTFGSNRYDGNMTPFIHECFQSSVKSCILDGEMIGYDAATKTFATKAMNTDIKHQREEGYQPCYYAFDLIMLNGRVLTNQPLKERLELLKTVFTEEEGRLFLSKHTEANTNQDCAEALNEAIDGREEGIMVKKPDSVYRPNTRKGGWFKIKPEYVGGLMDELDVLVVGGFFGVGHRSGMMSHFLCALAVPEEDGSHPTVFHSFCKVGSGYSKKELAEFNKKLAEHWKVFNKKSPPSSIILASGFKEKPDAYIEPKNSCIVQIKAAEVIDSERFKTGFTLRFPRVEKFRDDKAWYECMTVPEVQEMKDRAGGKLAGGKVELREEEEPTKKKRKVVTHVIRPTLGAQFQAADLSDVTQTSKIFEGKEFCVINGPSSLSKAAIEKKVAEYGGSVVQNPGSTTFCVLADKVVMRVTNLMKRDLYDIVKVDWFKRCLDAQTFIPWAPADMIHTSAKTQMALKKDYDEFGDSYMQDTTPDQLKYTFQHMDNSEISISTDEMAELEEKYFPDDSPYGLFRTCRFYLDNKLVIGDPSTQIKDSSLEFLALELRFFGGTVSDSLDKKVSHVMVDKRDLSRVQELKQERRKRSRKFHIVNEDWLRQCLEEGSLCSERQFEPS</sequence>
<dbReference type="Pfam" id="PF04675">
    <property type="entry name" value="DNA_ligase_A_N"/>
    <property type="match status" value="1"/>
</dbReference>
<evidence type="ECO:0000256" key="5">
    <source>
        <dbReference type="ARBA" id="ARBA00022723"/>
    </source>
</evidence>
<comment type="subcellular location">
    <subcellularLocation>
        <location evidence="2">Nucleus</location>
    </subcellularLocation>
</comment>
<dbReference type="GO" id="GO:0003910">
    <property type="term" value="F:DNA ligase (ATP) activity"/>
    <property type="evidence" value="ECO:0007669"/>
    <property type="project" value="UniProtKB-EC"/>
</dbReference>
<keyword evidence="9 15" id="KW-0067">ATP-binding</keyword>
<keyword evidence="8 15" id="KW-0227">DNA damage</keyword>
<comment type="catalytic activity">
    <reaction evidence="14 15">
        <text>ATP + (deoxyribonucleotide)n-3'-hydroxyl + 5'-phospho-(deoxyribonucleotide)m = (deoxyribonucleotide)n+m + AMP + diphosphate.</text>
        <dbReference type="EC" id="6.5.1.1"/>
    </reaction>
</comment>
<evidence type="ECO:0000256" key="10">
    <source>
        <dbReference type="ARBA" id="ARBA00022842"/>
    </source>
</evidence>
<dbReference type="Pfam" id="PF11411">
    <property type="entry name" value="DNA_ligase_IV"/>
    <property type="match status" value="1"/>
</dbReference>
<dbReference type="PANTHER" id="PTHR45997">
    <property type="entry name" value="DNA LIGASE 4"/>
    <property type="match status" value="1"/>
</dbReference>
<evidence type="ECO:0000256" key="16">
    <source>
        <dbReference type="RuleBase" id="RU004196"/>
    </source>
</evidence>
<evidence type="ECO:0000256" key="3">
    <source>
        <dbReference type="ARBA" id="ARBA00007572"/>
    </source>
</evidence>
<dbReference type="InterPro" id="IPR012309">
    <property type="entry name" value="DNA_ligase_ATP-dep_C"/>
</dbReference>
<dbReference type="InterPro" id="IPR016059">
    <property type="entry name" value="DNA_ligase_ATP-dep_CS"/>
</dbReference>
<keyword evidence="7 15" id="KW-0547">Nucleotide-binding</keyword>
<evidence type="ECO:0000256" key="6">
    <source>
        <dbReference type="ARBA" id="ARBA00022737"/>
    </source>
</evidence>
<dbReference type="FunFam" id="2.40.50.140:FF:000150">
    <property type="entry name" value="DNA ligase"/>
    <property type="match status" value="1"/>
</dbReference>
<dbReference type="GO" id="GO:0005958">
    <property type="term" value="C:DNA-dependent protein kinase-DNA ligase 4 complex"/>
    <property type="evidence" value="ECO:0007669"/>
    <property type="project" value="TreeGrafter"/>
</dbReference>
<dbReference type="InterPro" id="IPR000977">
    <property type="entry name" value="DNA_ligase_ATP-dep"/>
</dbReference>
<dbReference type="SUPFAM" id="SSF117018">
    <property type="entry name" value="ATP-dependent DNA ligase DNA-binding domain"/>
    <property type="match status" value="1"/>
</dbReference>
<dbReference type="Pfam" id="PF04679">
    <property type="entry name" value="DNA_ligase_A_C"/>
    <property type="match status" value="1"/>
</dbReference>
<dbReference type="InterPro" id="IPR021536">
    <property type="entry name" value="DNA_ligase_IV_dom"/>
</dbReference>
<evidence type="ECO:0000313" key="20">
    <source>
        <dbReference type="Proteomes" id="UP000005408"/>
    </source>
</evidence>
<dbReference type="InterPro" id="IPR001357">
    <property type="entry name" value="BRCT_dom"/>
</dbReference>
<dbReference type="NCBIfam" id="TIGR00574">
    <property type="entry name" value="dnl1"/>
    <property type="match status" value="1"/>
</dbReference>
<dbReference type="InterPro" id="IPR044125">
    <property type="entry name" value="Adenylation_DNA_ligase_IV"/>
</dbReference>
<evidence type="ECO:0000256" key="1">
    <source>
        <dbReference type="ARBA" id="ARBA00001946"/>
    </source>
</evidence>
<dbReference type="InterPro" id="IPR012340">
    <property type="entry name" value="NA-bd_OB-fold"/>
</dbReference>
<evidence type="ECO:0000256" key="11">
    <source>
        <dbReference type="ARBA" id="ARBA00023172"/>
    </source>
</evidence>
<feature type="domain" description="BRCT" evidence="18">
    <location>
        <begin position="810"/>
        <end position="914"/>
    </location>
</feature>
<dbReference type="EnsemblMetazoa" id="G837.3">
    <property type="protein sequence ID" value="G837.3:cds"/>
    <property type="gene ID" value="G837"/>
</dbReference>